<dbReference type="AlphaFoldDB" id="A0A8S1RPS8"/>
<sequence length="84" mass="9559">MNFIQQKIKSVDFVIIRGPTGWKIKFLNQIGTIDTPTSGTIILLIINMIRLLGQEVNKLSKDSYLSQLRLCSKKFNLIATYDSL</sequence>
<organism evidence="1 2">
    <name type="scientific">Paramecium sonneborni</name>
    <dbReference type="NCBI Taxonomy" id="65129"/>
    <lineage>
        <taxon>Eukaryota</taxon>
        <taxon>Sar</taxon>
        <taxon>Alveolata</taxon>
        <taxon>Ciliophora</taxon>
        <taxon>Intramacronucleata</taxon>
        <taxon>Oligohymenophorea</taxon>
        <taxon>Peniculida</taxon>
        <taxon>Parameciidae</taxon>
        <taxon>Paramecium</taxon>
    </lineage>
</organism>
<dbReference type="EMBL" id="CAJJDN010000269">
    <property type="protein sequence ID" value="CAD8130208.1"/>
    <property type="molecule type" value="Genomic_DNA"/>
</dbReference>
<dbReference type="Proteomes" id="UP000692954">
    <property type="component" value="Unassembled WGS sequence"/>
</dbReference>
<proteinExistence type="predicted"/>
<gene>
    <name evidence="1" type="ORF">PSON_ATCC_30995.1.T2690008</name>
</gene>
<accession>A0A8S1RPS8</accession>
<keyword evidence="2" id="KW-1185">Reference proteome</keyword>
<reference evidence="1" key="1">
    <citation type="submission" date="2021-01" db="EMBL/GenBank/DDBJ databases">
        <authorList>
            <consortium name="Genoscope - CEA"/>
            <person name="William W."/>
        </authorList>
    </citation>
    <scope>NUCLEOTIDE SEQUENCE</scope>
</reference>
<comment type="caution">
    <text evidence="1">The sequence shown here is derived from an EMBL/GenBank/DDBJ whole genome shotgun (WGS) entry which is preliminary data.</text>
</comment>
<protein>
    <submittedName>
        <fullName evidence="1">Uncharacterized protein</fullName>
    </submittedName>
</protein>
<name>A0A8S1RPS8_9CILI</name>
<evidence type="ECO:0000313" key="2">
    <source>
        <dbReference type="Proteomes" id="UP000692954"/>
    </source>
</evidence>
<evidence type="ECO:0000313" key="1">
    <source>
        <dbReference type="EMBL" id="CAD8130208.1"/>
    </source>
</evidence>